<dbReference type="RefSeq" id="XP_040883325.1">
    <property type="nucleotide sequence ID" value="XM_041024100.1"/>
</dbReference>
<dbReference type="AlphaFoldDB" id="A0A074W8Q3"/>
<evidence type="ECO:0000256" key="1">
    <source>
        <dbReference type="SAM" id="MobiDB-lite"/>
    </source>
</evidence>
<name>A0A074W8Q3_AURM1</name>
<accession>A0A074W8Q3</accession>
<reference evidence="3 4" key="1">
    <citation type="journal article" date="2014" name="BMC Genomics">
        <title>Genome sequencing of four Aureobasidium pullulans varieties: biotechnological potential, stress tolerance, and description of new species.</title>
        <authorList>
            <person name="Gostin Ar C."/>
            <person name="Ohm R.A."/>
            <person name="Kogej T."/>
            <person name="Sonjak S."/>
            <person name="Turk M."/>
            <person name="Zajc J."/>
            <person name="Zalar P."/>
            <person name="Grube M."/>
            <person name="Sun H."/>
            <person name="Han J."/>
            <person name="Sharma A."/>
            <person name="Chiniquy J."/>
            <person name="Ngan C.Y."/>
            <person name="Lipzen A."/>
            <person name="Barry K."/>
            <person name="Grigoriev I.V."/>
            <person name="Gunde-Cimerman N."/>
        </authorList>
    </citation>
    <scope>NUCLEOTIDE SEQUENCE [LARGE SCALE GENOMIC DNA]</scope>
    <source>
        <strain evidence="3 4">CBS 110374</strain>
    </source>
</reference>
<keyword evidence="2" id="KW-0472">Membrane</keyword>
<gene>
    <name evidence="3" type="ORF">M437DRAFT_62518</name>
</gene>
<dbReference type="EMBL" id="KL584825">
    <property type="protein sequence ID" value="KEQ66302.1"/>
    <property type="molecule type" value="Genomic_DNA"/>
</dbReference>
<sequence>MTIRRQVKPDEKTSIHATDTTVSGPEDSSRSNSDVDAQPRKKSPSGKRPIKKTPSKEKRSKSSKLEQPSRDTIEVEVEDILGFAALITILVAILAYVVHGKYCDISSTKWQSLCTGTAPKGPITMTIDRPGTWTWLEGRLTTHAYLTATKTVCPGHCDRITSPP</sequence>
<keyword evidence="4" id="KW-1185">Reference proteome</keyword>
<keyword evidence="2" id="KW-1133">Transmembrane helix</keyword>
<evidence type="ECO:0000256" key="2">
    <source>
        <dbReference type="SAM" id="Phobius"/>
    </source>
</evidence>
<keyword evidence="2" id="KW-0812">Transmembrane</keyword>
<proteinExistence type="predicted"/>
<feature type="region of interest" description="Disordered" evidence="1">
    <location>
        <begin position="1"/>
        <end position="71"/>
    </location>
</feature>
<protein>
    <submittedName>
        <fullName evidence="3">Uncharacterized protein</fullName>
    </submittedName>
</protein>
<evidence type="ECO:0000313" key="3">
    <source>
        <dbReference type="EMBL" id="KEQ66302.1"/>
    </source>
</evidence>
<organism evidence="3 4">
    <name type="scientific">Aureobasidium melanogenum (strain CBS 110374)</name>
    <name type="common">Aureobasidium pullulans var. melanogenum</name>
    <dbReference type="NCBI Taxonomy" id="1043003"/>
    <lineage>
        <taxon>Eukaryota</taxon>
        <taxon>Fungi</taxon>
        <taxon>Dikarya</taxon>
        <taxon>Ascomycota</taxon>
        <taxon>Pezizomycotina</taxon>
        <taxon>Dothideomycetes</taxon>
        <taxon>Dothideomycetidae</taxon>
        <taxon>Dothideales</taxon>
        <taxon>Saccotheciaceae</taxon>
        <taxon>Aureobasidium</taxon>
    </lineage>
</organism>
<evidence type="ECO:0000313" key="4">
    <source>
        <dbReference type="Proteomes" id="UP000030672"/>
    </source>
</evidence>
<dbReference type="Proteomes" id="UP000030672">
    <property type="component" value="Unassembled WGS sequence"/>
</dbReference>
<feature type="transmembrane region" description="Helical" evidence="2">
    <location>
        <begin position="80"/>
        <end position="98"/>
    </location>
</feature>
<feature type="compositionally biased region" description="Basic residues" evidence="1">
    <location>
        <begin position="40"/>
        <end position="62"/>
    </location>
</feature>
<dbReference type="GeneID" id="63917473"/>
<dbReference type="HOGENOM" id="CLU_1618663_0_0_1"/>